<dbReference type="PANTHER" id="PTHR30319:SF1">
    <property type="entry name" value="TRANSCRIPTIONAL REPRESSOR PAAX"/>
    <property type="match status" value="1"/>
</dbReference>
<dbReference type="EMBL" id="JBHUKR010000021">
    <property type="protein sequence ID" value="MFD2421132.1"/>
    <property type="molecule type" value="Genomic_DNA"/>
</dbReference>
<evidence type="ECO:0000259" key="1">
    <source>
        <dbReference type="Pfam" id="PF07848"/>
    </source>
</evidence>
<dbReference type="Gene3D" id="3.30.70.2650">
    <property type="match status" value="1"/>
</dbReference>
<dbReference type="Gene3D" id="1.20.58.1460">
    <property type="match status" value="1"/>
</dbReference>
<gene>
    <name evidence="4" type="ORF">ACFSXZ_32865</name>
</gene>
<accession>A0ABW5G4V0</accession>
<evidence type="ECO:0000259" key="3">
    <source>
        <dbReference type="Pfam" id="PF20803"/>
    </source>
</evidence>
<dbReference type="PIRSF" id="PIRSF020623">
    <property type="entry name" value="PaaX"/>
    <property type="match status" value="1"/>
</dbReference>
<dbReference type="InterPro" id="IPR012906">
    <property type="entry name" value="PaaX-like_N"/>
</dbReference>
<dbReference type="Pfam" id="PF20803">
    <property type="entry name" value="PaaX_M"/>
    <property type="match status" value="1"/>
</dbReference>
<feature type="domain" description="Transcriptional repressor PaaX-like N-terminal" evidence="1">
    <location>
        <begin position="13"/>
        <end position="79"/>
    </location>
</feature>
<dbReference type="InterPro" id="IPR011965">
    <property type="entry name" value="PaaX_trns_reg"/>
</dbReference>
<protein>
    <submittedName>
        <fullName evidence="4">PaaX family transcriptional regulator C-terminal domain-containing protein</fullName>
    </submittedName>
</protein>
<evidence type="ECO:0000259" key="2">
    <source>
        <dbReference type="Pfam" id="PF08223"/>
    </source>
</evidence>
<evidence type="ECO:0000313" key="4">
    <source>
        <dbReference type="EMBL" id="MFD2421132.1"/>
    </source>
</evidence>
<feature type="domain" description="Transcriptional repressor PaaX-like C-terminal" evidence="2">
    <location>
        <begin position="182"/>
        <end position="265"/>
    </location>
</feature>
<dbReference type="InterPro" id="IPR013225">
    <property type="entry name" value="PaaX_C"/>
</dbReference>
<feature type="domain" description="Transcriptional repressor PaaX-like central Cas2-like" evidence="3">
    <location>
        <begin position="99"/>
        <end position="177"/>
    </location>
</feature>
<proteinExistence type="predicted"/>
<dbReference type="Pfam" id="PF08223">
    <property type="entry name" value="PaaX_C"/>
    <property type="match status" value="1"/>
</dbReference>
<dbReference type="Proteomes" id="UP001597417">
    <property type="component" value="Unassembled WGS sequence"/>
</dbReference>
<dbReference type="InterPro" id="IPR048846">
    <property type="entry name" value="PaaX-like_central"/>
</dbReference>
<dbReference type="RefSeq" id="WP_378269550.1">
    <property type="nucleotide sequence ID" value="NZ_JBHUKR010000021.1"/>
</dbReference>
<organism evidence="4 5">
    <name type="scientific">Amycolatopsis pigmentata</name>
    <dbReference type="NCBI Taxonomy" id="450801"/>
    <lineage>
        <taxon>Bacteria</taxon>
        <taxon>Bacillati</taxon>
        <taxon>Actinomycetota</taxon>
        <taxon>Actinomycetes</taxon>
        <taxon>Pseudonocardiales</taxon>
        <taxon>Pseudonocardiaceae</taxon>
        <taxon>Amycolatopsis</taxon>
    </lineage>
</organism>
<reference evidence="5" key="1">
    <citation type="journal article" date="2019" name="Int. J. Syst. Evol. Microbiol.">
        <title>The Global Catalogue of Microorganisms (GCM) 10K type strain sequencing project: providing services to taxonomists for standard genome sequencing and annotation.</title>
        <authorList>
            <consortium name="The Broad Institute Genomics Platform"/>
            <consortium name="The Broad Institute Genome Sequencing Center for Infectious Disease"/>
            <person name="Wu L."/>
            <person name="Ma J."/>
        </authorList>
    </citation>
    <scope>NUCLEOTIDE SEQUENCE [LARGE SCALE GENOMIC DNA]</scope>
    <source>
        <strain evidence="5">CGMCC 4.7645</strain>
    </source>
</reference>
<dbReference type="InterPro" id="IPR036388">
    <property type="entry name" value="WH-like_DNA-bd_sf"/>
</dbReference>
<dbReference type="Pfam" id="PF07848">
    <property type="entry name" value="PaaX"/>
    <property type="match status" value="1"/>
</dbReference>
<sequence length="276" mass="31260">MDGVEEPAWIRPQALMLSFCGGQLWGRDEIVFSGSFVDVLARVGVGEHAARSTLARMTRRGLLARYRIGKRVFFGLTKTAEDILADGERKAWREGPVNREWHGRWTLLGFSLPETRRADRHLLRSRLSWAGFGLLRNGLWVCPAPIDVTELLADLDVVGHVKAFEATTLAPTDVDEMIADAWDLDAIAARYRAFLTRWDVEDPLPGAPDDLARHLLLITEWLLVVREDPRLPVEHLPADWPAVRAEHVVLRLRKRFEPEMSRIVESIVERLPTPAG</sequence>
<keyword evidence="5" id="KW-1185">Reference proteome</keyword>
<evidence type="ECO:0000313" key="5">
    <source>
        <dbReference type="Proteomes" id="UP001597417"/>
    </source>
</evidence>
<dbReference type="Gene3D" id="1.10.10.10">
    <property type="entry name" value="Winged helix-like DNA-binding domain superfamily/Winged helix DNA-binding domain"/>
    <property type="match status" value="1"/>
</dbReference>
<name>A0ABW5G4V0_9PSEU</name>
<comment type="caution">
    <text evidence="4">The sequence shown here is derived from an EMBL/GenBank/DDBJ whole genome shotgun (WGS) entry which is preliminary data.</text>
</comment>
<dbReference type="PANTHER" id="PTHR30319">
    <property type="entry name" value="PHENYLACETIC ACID REGULATOR-RELATED TRANSCRIPTIONAL REPRESSOR"/>
    <property type="match status" value="1"/>
</dbReference>